<evidence type="ECO:0000313" key="2">
    <source>
        <dbReference type="Proteomes" id="UP000682892"/>
    </source>
</evidence>
<reference evidence="1" key="2">
    <citation type="journal article" date="2007" name="Science">
        <title>Genome sequence of Aedes aegypti, a major arbovirus vector.</title>
        <authorList>
            <person name="Nene V."/>
            <person name="Wortman J.R."/>
            <person name="Lawson D."/>
            <person name="Haas B."/>
            <person name="Kodira C."/>
            <person name="Tu Z.J."/>
            <person name="Loftus B."/>
            <person name="Xi Z."/>
            <person name="Megy K."/>
            <person name="Grabherr M."/>
            <person name="Ren Q."/>
            <person name="Zdobnov E.M."/>
            <person name="Lobo N.F."/>
            <person name="Campbell K.S."/>
            <person name="Brown S.E."/>
            <person name="Bonaldo M.F."/>
            <person name="Zhu J."/>
            <person name="Sinkins S.P."/>
            <person name="Hogenkamp D.G."/>
            <person name="Amedeo P."/>
            <person name="Arensburger P."/>
            <person name="Atkinson P.W."/>
            <person name="Bidwell S."/>
            <person name="Biedler J."/>
            <person name="Birney E."/>
            <person name="Bruggner R.V."/>
            <person name="Costas J."/>
            <person name="Coy M.R."/>
            <person name="Crabtree J."/>
            <person name="Crawford M."/>
            <person name="Debruyn B."/>
            <person name="Decaprio D."/>
            <person name="Eiglmeier K."/>
            <person name="Eisenstadt E."/>
            <person name="El-Dorry H."/>
            <person name="Gelbart W.M."/>
            <person name="Gomes S.L."/>
            <person name="Hammond M."/>
            <person name="Hannick L.I."/>
            <person name="Hogan J.R."/>
            <person name="Holmes M.H."/>
            <person name="Jaffe D."/>
            <person name="Johnston J.S."/>
            <person name="Kennedy R.C."/>
            <person name="Koo H."/>
            <person name="Kravitz S."/>
            <person name="Kriventseva E.V."/>
            <person name="Kulp D."/>
            <person name="Labutti K."/>
            <person name="Lee E."/>
            <person name="Li S."/>
            <person name="Lovin D.D."/>
            <person name="Mao C."/>
            <person name="Mauceli E."/>
            <person name="Menck C.F."/>
            <person name="Miller J.R."/>
            <person name="Montgomery P."/>
            <person name="Mori A."/>
            <person name="Nascimento A.L."/>
            <person name="Naveira H.F."/>
            <person name="Nusbaum C."/>
            <person name="O'leary S."/>
            <person name="Orvis J."/>
            <person name="Pertea M."/>
            <person name="Quesneville H."/>
            <person name="Reidenbach K.R."/>
            <person name="Rogers Y.H."/>
            <person name="Roth C.W."/>
            <person name="Schneider J.R."/>
            <person name="Schatz M."/>
            <person name="Shumway M."/>
            <person name="Stanke M."/>
            <person name="Stinson E.O."/>
            <person name="Tubio J.M."/>
            <person name="Vanzee J.P."/>
            <person name="Verjovski-Almeida S."/>
            <person name="Werner D."/>
            <person name="White O."/>
            <person name="Wyder S."/>
            <person name="Zeng Q."/>
            <person name="Zhao Q."/>
            <person name="Zhao Y."/>
            <person name="Hill C.A."/>
            <person name="Raikhel A.S."/>
            <person name="Soares M.B."/>
            <person name="Knudson D.L."/>
            <person name="Lee N.H."/>
            <person name="Galagan J."/>
            <person name="Salzberg S.L."/>
            <person name="Paulsen I.T."/>
            <person name="Dimopoulos G."/>
            <person name="Collins F.H."/>
            <person name="Birren B."/>
            <person name="Fraser-Liggett C.M."/>
            <person name="Severson D.W."/>
        </authorList>
    </citation>
    <scope>NUCLEOTIDE SEQUENCE [LARGE SCALE GENOMIC DNA]</scope>
    <source>
        <strain evidence="1">Liverpool</strain>
    </source>
</reference>
<sequence length="98" mass="10773">MISFLLRQLVAATPTPGQPEKVHVGQGKIKPVERIATTPDSTPKRVGTPVAIKGNAISQDVETCHHAKKAFSRLSFSSQSSLTTHDARLGRNRNFWHM</sequence>
<evidence type="ECO:0000313" key="1">
    <source>
        <dbReference type="EMBL" id="EAT46259.1"/>
    </source>
</evidence>
<name>Q17HT3_AEDAE</name>
<dbReference type="EMBL" id="CH477245">
    <property type="protein sequence ID" value="EAT46259.1"/>
    <property type="molecule type" value="Genomic_DNA"/>
</dbReference>
<dbReference type="HOGENOM" id="CLU_2335317_0_0_1"/>
<accession>Q17HT3</accession>
<dbReference type="AlphaFoldDB" id="Q17HT3"/>
<reference evidence="1" key="1">
    <citation type="submission" date="2005-10" db="EMBL/GenBank/DDBJ databases">
        <authorList>
            <person name="Loftus B.J."/>
            <person name="Nene V.M."/>
            <person name="Hannick L.I."/>
            <person name="Bidwell S."/>
            <person name="Haas B."/>
            <person name="Amedeo P."/>
            <person name="Orvis J."/>
            <person name="Wortman J.R."/>
            <person name="White O.R."/>
            <person name="Salzberg S."/>
            <person name="Shumway M."/>
            <person name="Koo H."/>
            <person name="Zhao Y."/>
            <person name="Holmes M."/>
            <person name="Miller J."/>
            <person name="Schatz M."/>
            <person name="Pop M."/>
            <person name="Pai G."/>
            <person name="Utterback T."/>
            <person name="Rogers Y.-H."/>
            <person name="Kravitz S."/>
            <person name="Fraser C.M."/>
        </authorList>
    </citation>
    <scope>NUCLEOTIDE SEQUENCE</scope>
    <source>
        <strain evidence="1">Liverpool</strain>
    </source>
</reference>
<reference evidence="1" key="3">
    <citation type="submission" date="2012-09" db="EMBL/GenBank/DDBJ databases">
        <authorList>
            <consortium name="VectorBase"/>
        </authorList>
    </citation>
    <scope>NUCLEOTIDE SEQUENCE</scope>
    <source>
        <strain evidence="1">Liverpool</strain>
    </source>
</reference>
<protein>
    <submittedName>
        <fullName evidence="1">AAEL002570-PA</fullName>
    </submittedName>
</protein>
<proteinExistence type="predicted"/>
<organism evidence="1 2">
    <name type="scientific">Aedes aegypti</name>
    <name type="common">Yellowfever mosquito</name>
    <name type="synonym">Culex aegypti</name>
    <dbReference type="NCBI Taxonomy" id="7159"/>
    <lineage>
        <taxon>Eukaryota</taxon>
        <taxon>Metazoa</taxon>
        <taxon>Ecdysozoa</taxon>
        <taxon>Arthropoda</taxon>
        <taxon>Hexapoda</taxon>
        <taxon>Insecta</taxon>
        <taxon>Pterygota</taxon>
        <taxon>Neoptera</taxon>
        <taxon>Endopterygota</taxon>
        <taxon>Diptera</taxon>
        <taxon>Nematocera</taxon>
        <taxon>Culicoidea</taxon>
        <taxon>Culicidae</taxon>
        <taxon>Culicinae</taxon>
        <taxon>Aedini</taxon>
        <taxon>Aedes</taxon>
        <taxon>Stegomyia</taxon>
    </lineage>
</organism>
<gene>
    <name evidence="1" type="ORF">AaeL_AAEL002570</name>
</gene>
<dbReference type="PaxDb" id="7159-AAEL002570-PA"/>
<dbReference type="Proteomes" id="UP000682892">
    <property type="component" value="Chromosome 1"/>
</dbReference>